<keyword evidence="3" id="KW-0479">Metal-binding</keyword>
<dbReference type="AlphaFoldDB" id="A0A9D7F937"/>
<feature type="domain" description="Cas12f1-like TNB" evidence="9">
    <location>
        <begin position="339"/>
        <end position="405"/>
    </location>
</feature>
<feature type="domain" description="Transposase putative helix-turn-helix" evidence="10">
    <location>
        <begin position="1"/>
        <end position="32"/>
    </location>
</feature>
<dbReference type="GO" id="GO:0046872">
    <property type="term" value="F:metal ion binding"/>
    <property type="evidence" value="ECO:0007669"/>
    <property type="project" value="UniProtKB-KW"/>
</dbReference>
<dbReference type="NCBIfam" id="NF040570">
    <property type="entry name" value="guided_TnpB"/>
    <property type="match status" value="1"/>
</dbReference>
<evidence type="ECO:0000313" key="12">
    <source>
        <dbReference type="Proteomes" id="UP000886602"/>
    </source>
</evidence>
<dbReference type="GO" id="GO:0006310">
    <property type="term" value="P:DNA recombination"/>
    <property type="evidence" value="ECO:0007669"/>
    <property type="project" value="UniProtKB-KW"/>
</dbReference>
<dbReference type="Proteomes" id="UP000886602">
    <property type="component" value="Unassembled WGS sequence"/>
</dbReference>
<evidence type="ECO:0000256" key="6">
    <source>
        <dbReference type="ARBA" id="ARBA00023172"/>
    </source>
</evidence>
<evidence type="ECO:0000259" key="8">
    <source>
        <dbReference type="Pfam" id="PF01385"/>
    </source>
</evidence>
<dbReference type="GO" id="GO:0032196">
    <property type="term" value="P:transposition"/>
    <property type="evidence" value="ECO:0007669"/>
    <property type="project" value="UniProtKB-KW"/>
</dbReference>
<evidence type="ECO:0000313" key="11">
    <source>
        <dbReference type="EMBL" id="MBK7424435.1"/>
    </source>
</evidence>
<keyword evidence="6" id="KW-0233">DNA recombination</keyword>
<comment type="caution">
    <text evidence="11">The sequence shown here is derived from an EMBL/GenBank/DDBJ whole genome shotgun (WGS) entry which is preliminary data.</text>
</comment>
<feature type="domain" description="Probable transposase IS891/IS1136/IS1341" evidence="8">
    <location>
        <begin position="205"/>
        <end position="311"/>
    </location>
</feature>
<evidence type="ECO:0000256" key="3">
    <source>
        <dbReference type="ARBA" id="ARBA00022723"/>
    </source>
</evidence>
<proteinExistence type="inferred from homology"/>
<keyword evidence="5" id="KW-0238">DNA-binding</keyword>
<feature type="compositionally biased region" description="Polar residues" evidence="7">
    <location>
        <begin position="468"/>
        <end position="478"/>
    </location>
</feature>
<dbReference type="EMBL" id="JADJNC010000030">
    <property type="protein sequence ID" value="MBK7424435.1"/>
    <property type="molecule type" value="Genomic_DNA"/>
</dbReference>
<keyword evidence="2" id="KW-0815">Transposition</keyword>
<evidence type="ECO:0000256" key="1">
    <source>
        <dbReference type="ARBA" id="ARBA00008761"/>
    </source>
</evidence>
<evidence type="ECO:0000259" key="10">
    <source>
        <dbReference type="Pfam" id="PF12323"/>
    </source>
</evidence>
<evidence type="ECO:0000256" key="4">
    <source>
        <dbReference type="ARBA" id="ARBA00022833"/>
    </source>
</evidence>
<dbReference type="InterPro" id="IPR021027">
    <property type="entry name" value="Transposase_put_HTH"/>
</dbReference>
<protein>
    <submittedName>
        <fullName evidence="11">Transposase</fullName>
    </submittedName>
</protein>
<dbReference type="InterPro" id="IPR010095">
    <property type="entry name" value="Cas12f1-like_TNB"/>
</dbReference>
<comment type="similarity">
    <text evidence="1">In the C-terminal section; belongs to the transposase 35 family.</text>
</comment>
<name>A0A9D7F937_9RHOO</name>
<dbReference type="InterPro" id="IPR001959">
    <property type="entry name" value="Transposase"/>
</dbReference>
<reference evidence="11" key="1">
    <citation type="submission" date="2020-10" db="EMBL/GenBank/DDBJ databases">
        <title>Connecting structure to function with the recovery of over 1000 high-quality activated sludge metagenome-assembled genomes encoding full-length rRNA genes using long-read sequencing.</title>
        <authorList>
            <person name="Singleton C.M."/>
            <person name="Petriglieri F."/>
            <person name="Kristensen J.M."/>
            <person name="Kirkegaard R.H."/>
            <person name="Michaelsen T.Y."/>
            <person name="Andersen M.H."/>
            <person name="Karst S.M."/>
            <person name="Dueholm M.S."/>
            <person name="Nielsen P.H."/>
            <person name="Albertsen M."/>
        </authorList>
    </citation>
    <scope>NUCLEOTIDE SEQUENCE</scope>
    <source>
        <strain evidence="11">EsbW_18-Q3-R4-48_MAXAC.044</strain>
    </source>
</reference>
<accession>A0A9D7F937</accession>
<evidence type="ECO:0000256" key="2">
    <source>
        <dbReference type="ARBA" id="ARBA00022578"/>
    </source>
</evidence>
<evidence type="ECO:0000256" key="7">
    <source>
        <dbReference type="SAM" id="MobiDB-lite"/>
    </source>
</evidence>
<sequence length="478" mass="54045">MAQLGNRFRCYPTPAQEKTLLRWIGCQRNIYNSKVGEDRYFRRFARQSLSLTGEFSPIDQQYSQFKSELTPWLPEVPGVVLRNGAVLWKQAYDRYFSKLGGRPGTHTKHGKQSVWLTSEVFKFVPVVDADTGEITGHQLHIGIPKFPVGVLAFKAHQDYQRPASLHISIHAGRWHVSFNYDDNIPEPTDQDITAWLVQFDEAKLRTMTVGLDRGLAIPVATSDGHAFDFSPVQKARLDQNTLAKKRWQRRQARRTKGSKGWIKAKRRVARYSRYGADVRRDVAHKTSHTLANNPQTTLFVFEALKVENMTARARGSIEEPGKNVRQKAGLNRRILASMWGQTKVFLQYKARRQGKLCIDVPPHYSSQECAACGHIHKDNRRLQAEFVCQRCGHSDNADRNASKVIAQRGVTLLLSGQSGRKEKKECRITKRKAIGAESSESTAVMPPTLGETTVSRLGGNTPALWSLNRETPATSQRL</sequence>
<dbReference type="Pfam" id="PF07282">
    <property type="entry name" value="Cas12f1-like_TNB"/>
    <property type="match status" value="1"/>
</dbReference>
<gene>
    <name evidence="11" type="ORF">IPJ48_15890</name>
</gene>
<dbReference type="GO" id="GO:0003677">
    <property type="term" value="F:DNA binding"/>
    <property type="evidence" value="ECO:0007669"/>
    <property type="project" value="UniProtKB-KW"/>
</dbReference>
<evidence type="ECO:0000256" key="5">
    <source>
        <dbReference type="ARBA" id="ARBA00023125"/>
    </source>
</evidence>
<organism evidence="11 12">
    <name type="scientific">Candidatus Propionivibrio dominans</name>
    <dbReference type="NCBI Taxonomy" id="2954373"/>
    <lineage>
        <taxon>Bacteria</taxon>
        <taxon>Pseudomonadati</taxon>
        <taxon>Pseudomonadota</taxon>
        <taxon>Betaproteobacteria</taxon>
        <taxon>Rhodocyclales</taxon>
        <taxon>Rhodocyclaceae</taxon>
        <taxon>Propionivibrio</taxon>
    </lineage>
</organism>
<dbReference type="Pfam" id="PF12323">
    <property type="entry name" value="HTH_OrfB_IS605"/>
    <property type="match status" value="1"/>
</dbReference>
<dbReference type="Pfam" id="PF01385">
    <property type="entry name" value="OrfB_IS605"/>
    <property type="match status" value="1"/>
</dbReference>
<evidence type="ECO:0000259" key="9">
    <source>
        <dbReference type="Pfam" id="PF07282"/>
    </source>
</evidence>
<feature type="region of interest" description="Disordered" evidence="7">
    <location>
        <begin position="436"/>
        <end position="478"/>
    </location>
</feature>
<keyword evidence="4" id="KW-0862">Zinc</keyword>